<name>A0ABV8LDV2_9ACTN</name>
<sequence length="156" mass="17203">MYSGLSAVATADWRRFAAEAEDRIWVSTDDPHIVDVLGGMMSLLRERASAKVDVRLLLAVEHQMPTPRRVAIRRPEGPFTGPRVVIFGGVMLVLYDQADSAASPVLRLQRIRGGGMFAAFTDAFRLAWADAVPVRTPRKTARTRTAATEVVTARVR</sequence>
<dbReference type="RefSeq" id="WP_253754083.1">
    <property type="nucleotide sequence ID" value="NZ_JAMZDZ010000001.1"/>
</dbReference>
<gene>
    <name evidence="1" type="ORF">ACFOZ4_00265</name>
</gene>
<dbReference type="EMBL" id="JBHSAY010000001">
    <property type="protein sequence ID" value="MFC4129047.1"/>
    <property type="molecule type" value="Genomic_DNA"/>
</dbReference>
<evidence type="ECO:0000313" key="2">
    <source>
        <dbReference type="Proteomes" id="UP001595816"/>
    </source>
</evidence>
<accession>A0ABV8LDV2</accession>
<organism evidence="1 2">
    <name type="scientific">Hamadaea flava</name>
    <dbReference type="NCBI Taxonomy" id="1742688"/>
    <lineage>
        <taxon>Bacteria</taxon>
        <taxon>Bacillati</taxon>
        <taxon>Actinomycetota</taxon>
        <taxon>Actinomycetes</taxon>
        <taxon>Micromonosporales</taxon>
        <taxon>Micromonosporaceae</taxon>
        <taxon>Hamadaea</taxon>
    </lineage>
</organism>
<proteinExistence type="predicted"/>
<reference evidence="2" key="1">
    <citation type="journal article" date="2019" name="Int. J. Syst. Evol. Microbiol.">
        <title>The Global Catalogue of Microorganisms (GCM) 10K type strain sequencing project: providing services to taxonomists for standard genome sequencing and annotation.</title>
        <authorList>
            <consortium name="The Broad Institute Genomics Platform"/>
            <consortium name="The Broad Institute Genome Sequencing Center for Infectious Disease"/>
            <person name="Wu L."/>
            <person name="Ma J."/>
        </authorList>
    </citation>
    <scope>NUCLEOTIDE SEQUENCE [LARGE SCALE GENOMIC DNA]</scope>
    <source>
        <strain evidence="2">CGMCC 4.7289</strain>
    </source>
</reference>
<evidence type="ECO:0000313" key="1">
    <source>
        <dbReference type="EMBL" id="MFC4129047.1"/>
    </source>
</evidence>
<comment type="caution">
    <text evidence="1">The sequence shown here is derived from an EMBL/GenBank/DDBJ whole genome shotgun (WGS) entry which is preliminary data.</text>
</comment>
<keyword evidence="2" id="KW-1185">Reference proteome</keyword>
<protein>
    <submittedName>
        <fullName evidence="1">Uncharacterized protein</fullName>
    </submittedName>
</protein>
<dbReference type="Proteomes" id="UP001595816">
    <property type="component" value="Unassembled WGS sequence"/>
</dbReference>